<feature type="compositionally biased region" description="Acidic residues" evidence="1">
    <location>
        <begin position="719"/>
        <end position="732"/>
    </location>
</feature>
<evidence type="ECO:0000256" key="1">
    <source>
        <dbReference type="SAM" id="MobiDB-lite"/>
    </source>
</evidence>
<evidence type="ECO:0000313" key="2">
    <source>
        <dbReference type="EMBL" id="CAD9304554.1"/>
    </source>
</evidence>
<reference evidence="2" key="1">
    <citation type="submission" date="2021-01" db="EMBL/GenBank/DDBJ databases">
        <authorList>
            <person name="Corre E."/>
            <person name="Pelletier E."/>
            <person name="Niang G."/>
            <person name="Scheremetjew M."/>
            <person name="Finn R."/>
            <person name="Kale V."/>
            <person name="Holt S."/>
            <person name="Cochrane G."/>
            <person name="Meng A."/>
            <person name="Brown T."/>
            <person name="Cohen L."/>
        </authorList>
    </citation>
    <scope>NUCLEOTIDE SEQUENCE</scope>
    <source>
        <strain evidence="2">ATCC 50979</strain>
    </source>
</reference>
<name>A0A7S1VP15_9EUKA</name>
<dbReference type="PANTHER" id="PTHR45598:SF1">
    <property type="entry name" value="4FE-4S FERREDOXIN-TYPE DOMAIN-CONTAINING PROTEIN"/>
    <property type="match status" value="1"/>
</dbReference>
<feature type="compositionally biased region" description="Low complexity" evidence="1">
    <location>
        <begin position="482"/>
        <end position="492"/>
    </location>
</feature>
<dbReference type="EMBL" id="HBGL01012735">
    <property type="protein sequence ID" value="CAD9304554.1"/>
    <property type="molecule type" value="Transcribed_RNA"/>
</dbReference>
<feature type="compositionally biased region" description="Basic and acidic residues" evidence="1">
    <location>
        <begin position="709"/>
        <end position="718"/>
    </location>
</feature>
<sequence>MNSAEMERAPAEVVTQLLWPSTVEPVTRLLLHACATCSGDAIESRIRSNMWRGDNAAAREDMRAASRTVWTDAASMNIESTRQVRLAPIDPTLPRVSWCLASGVACTASSLSTTLSRRSKERVRERERGRVAAWRVRRILRSAALAATVAHKGERRVGVTKARRRFQPKLASTLRSLVSLALSLTVHRCYSHSPDAAAAIDRTVSLCLSLSRPTKTEANVALRAAMVAATTIPLYITVPLSAMQHLSQQASQPPPSPTGLLPVFTTHHGVDTWTAVALSLALIHSGSSSVTTPLTAIGDTAPGLPSRWLTLDLDGAETPASVERARADRRERDRDSISAMPLDEWTHRHLPQRGVDSLLPPGLLDSLPPILADRLSVSLALSCSPSLRHFTLVGDVGCHWITTWRCLGAPRQASAYGASLVRASLAATPPHPISPSPPHSHYLALITAQVQPFAHSAGSGASNSLSQSQPNRASATQSMSQAAHGSAHPASSAPSPLALASVVFTEWLERTPGHPVALSHLLQLSLALSLPLSNVLHLTLTLAGTDTSSDLAYHTLATTLEVYGPRGDPTRSDRLPVCGLSLVSLALARLSVHPDRPSSWWFMLRAVTWPTAPRAQTSTWLAHLWLLAQLWDDSDMPTALPEPGVLLNLLLPRLLLPLTIAAYLPRTIRPMTSHFRRKLTRLLAETSDEVKARVEQVEAEIEEQLARWQEQEHEPDPESEKEDEEEPDDEPDAAAASAPVHEAGSTRGFDGPLSGAGGAGSDDDESDGDIAMAAVE</sequence>
<feature type="region of interest" description="Disordered" evidence="1">
    <location>
        <begin position="706"/>
        <end position="776"/>
    </location>
</feature>
<dbReference type="AlphaFoldDB" id="A0A7S1VP15"/>
<feature type="region of interest" description="Disordered" evidence="1">
    <location>
        <begin position="455"/>
        <end position="492"/>
    </location>
</feature>
<feature type="compositionally biased region" description="Polar residues" evidence="1">
    <location>
        <begin position="459"/>
        <end position="481"/>
    </location>
</feature>
<protein>
    <submittedName>
        <fullName evidence="2">Uncharacterized protein</fullName>
    </submittedName>
</protein>
<dbReference type="PANTHER" id="PTHR45598">
    <property type="entry name" value="PROTEIN CBG11839-RELATED"/>
    <property type="match status" value="1"/>
</dbReference>
<proteinExistence type="predicted"/>
<accession>A0A7S1VP15</accession>
<organism evidence="2">
    <name type="scientific">Sexangularia sp. CB-2014</name>
    <dbReference type="NCBI Taxonomy" id="1486929"/>
    <lineage>
        <taxon>Eukaryota</taxon>
        <taxon>Amoebozoa</taxon>
        <taxon>Tubulinea</taxon>
        <taxon>Elardia</taxon>
        <taxon>Arcellinida</taxon>
        <taxon>Arcellinida incertae sedis</taxon>
        <taxon>Sexangularia</taxon>
    </lineage>
</organism>
<gene>
    <name evidence="2" type="ORF">SSP0437_LOCUS9965</name>
</gene>